<accession>A0A6J4QI10</accession>
<gene>
    <name evidence="2" type="ORF">AVDCRST_MAG37-1743</name>
</gene>
<dbReference type="InterPro" id="IPR001633">
    <property type="entry name" value="EAL_dom"/>
</dbReference>
<protein>
    <submittedName>
        <fullName evidence="2">EAL domain protein</fullName>
    </submittedName>
</protein>
<dbReference type="AlphaFoldDB" id="A0A6J4QI10"/>
<sequence>MADFSPTQRQCSRCEVLPEKLVGPGRLHLWPPLGHTLGKAYKHLRAQGWFCETPEDRSIVVRLDEDRLSDLFAVLSEALTNREVEDTRALFKPGVEGLTVSDIPRARSLRHLATLGGSGWLIDMLSEGRLTRHFQPIVYVDAPEEVYAQECLPRGIGTDGRVVSPAPIFEAARENDMLFQLDLAARLSAVREAVRHGTENNLFINFTPTSVYDPSFVCVRPSEAWTRRPWITDAWCSRLPRPSRPGTWST</sequence>
<dbReference type="SUPFAM" id="SSF141868">
    <property type="entry name" value="EAL domain-like"/>
    <property type="match status" value="1"/>
</dbReference>
<feature type="domain" description="EAL" evidence="1">
    <location>
        <begin position="123"/>
        <end position="217"/>
    </location>
</feature>
<name>A0A6J4QI10_9ACTN</name>
<organism evidence="2">
    <name type="scientific">uncultured Rubrobacteraceae bacterium</name>
    <dbReference type="NCBI Taxonomy" id="349277"/>
    <lineage>
        <taxon>Bacteria</taxon>
        <taxon>Bacillati</taxon>
        <taxon>Actinomycetota</taxon>
        <taxon>Rubrobacteria</taxon>
        <taxon>Rubrobacterales</taxon>
        <taxon>Rubrobacteraceae</taxon>
        <taxon>environmental samples</taxon>
    </lineage>
</organism>
<evidence type="ECO:0000259" key="1">
    <source>
        <dbReference type="Pfam" id="PF00563"/>
    </source>
</evidence>
<dbReference type="Pfam" id="PF00563">
    <property type="entry name" value="EAL"/>
    <property type="match status" value="1"/>
</dbReference>
<evidence type="ECO:0000313" key="2">
    <source>
        <dbReference type="EMBL" id="CAA9445114.1"/>
    </source>
</evidence>
<dbReference type="InterPro" id="IPR035919">
    <property type="entry name" value="EAL_sf"/>
</dbReference>
<dbReference type="EMBL" id="CADCVD010000079">
    <property type="protein sequence ID" value="CAA9445114.1"/>
    <property type="molecule type" value="Genomic_DNA"/>
</dbReference>
<proteinExistence type="predicted"/>
<dbReference type="Gene3D" id="3.20.20.450">
    <property type="entry name" value="EAL domain"/>
    <property type="match status" value="1"/>
</dbReference>
<reference evidence="2" key="1">
    <citation type="submission" date="2020-02" db="EMBL/GenBank/DDBJ databases">
        <authorList>
            <person name="Meier V. D."/>
        </authorList>
    </citation>
    <scope>NUCLEOTIDE SEQUENCE</scope>
    <source>
        <strain evidence="2">AVDCRST_MAG37</strain>
    </source>
</reference>